<sequence>MKIHNKKAVFFDLDHTLWDFEKNSALAFEEILQKYNVGVGHAQFNELYSPINAKYWKQYRDGEITQMQLRYGRLKDSFNLLGYEIDDEKLHLVSEEYIRLLPINNHLFDGAVEVLEYLKSRYTLHIITNGPDVVQELKLKNANIGHYFTTITNSEKAGHKKPHAGIFEYALKAANADKETSIMIGDCIEADVQGALDYGIDAIYFNEHKLEAHPSITQVNHLLDLKKML</sequence>
<dbReference type="InterPro" id="IPR036412">
    <property type="entry name" value="HAD-like_sf"/>
</dbReference>
<dbReference type="AlphaFoldDB" id="A0A3S3R1H0"/>
<dbReference type="RefSeq" id="WP_128388579.1">
    <property type="nucleotide sequence ID" value="NZ_SBII01000002.1"/>
</dbReference>
<dbReference type="EMBL" id="SBII01000002">
    <property type="protein sequence ID" value="RWX02301.1"/>
    <property type="molecule type" value="Genomic_DNA"/>
</dbReference>
<evidence type="ECO:0000313" key="2">
    <source>
        <dbReference type="Proteomes" id="UP000287527"/>
    </source>
</evidence>
<keyword evidence="2" id="KW-1185">Reference proteome</keyword>
<dbReference type="Proteomes" id="UP000287527">
    <property type="component" value="Unassembled WGS sequence"/>
</dbReference>
<protein>
    <submittedName>
        <fullName evidence="1">Noncanonical pyrimidine nucleotidase, YjjG family</fullName>
    </submittedName>
</protein>
<gene>
    <name evidence="1" type="ORF">EPI11_03530</name>
</gene>
<dbReference type="SFLD" id="SFLDG01135">
    <property type="entry name" value="C1.5.6:_HAD__Beta-PGM__Phospha"/>
    <property type="match status" value="1"/>
</dbReference>
<dbReference type="Pfam" id="PF00702">
    <property type="entry name" value="Hydrolase"/>
    <property type="match status" value="1"/>
</dbReference>
<evidence type="ECO:0000313" key="1">
    <source>
        <dbReference type="EMBL" id="RWX02301.1"/>
    </source>
</evidence>
<dbReference type="NCBIfam" id="TIGR01549">
    <property type="entry name" value="HAD-SF-IA-v1"/>
    <property type="match status" value="1"/>
</dbReference>
<dbReference type="InterPro" id="IPR023198">
    <property type="entry name" value="PGP-like_dom2"/>
</dbReference>
<dbReference type="SUPFAM" id="SSF56784">
    <property type="entry name" value="HAD-like"/>
    <property type="match status" value="1"/>
</dbReference>
<dbReference type="InterPro" id="IPR006439">
    <property type="entry name" value="HAD-SF_hydro_IA"/>
</dbReference>
<proteinExistence type="predicted"/>
<dbReference type="InterPro" id="IPR011951">
    <property type="entry name" value="HAD-SF_hydro_IA_YjjG/PynA"/>
</dbReference>
<dbReference type="PANTHER" id="PTHR47478:SF1">
    <property type="entry name" value="PYRIMIDINE 5'-NUCLEOTIDASE YJJG"/>
    <property type="match status" value="1"/>
</dbReference>
<comment type="caution">
    <text evidence="1">The sequence shown here is derived from an EMBL/GenBank/DDBJ whole genome shotgun (WGS) entry which is preliminary data.</text>
</comment>
<dbReference type="SFLD" id="SFLDS00003">
    <property type="entry name" value="Haloacid_Dehalogenase"/>
    <property type="match status" value="1"/>
</dbReference>
<dbReference type="NCBIfam" id="TIGR02254">
    <property type="entry name" value="YjjG_YfnB"/>
    <property type="match status" value="1"/>
</dbReference>
<dbReference type="Gene3D" id="1.10.150.240">
    <property type="entry name" value="Putative phosphatase, domain 2"/>
    <property type="match status" value="1"/>
</dbReference>
<dbReference type="GO" id="GO:0008253">
    <property type="term" value="F:5'-nucleotidase activity"/>
    <property type="evidence" value="ECO:0007669"/>
    <property type="project" value="InterPro"/>
</dbReference>
<dbReference type="SFLD" id="SFLDG01129">
    <property type="entry name" value="C1.5:_HAD__Beta-PGM__Phosphata"/>
    <property type="match status" value="1"/>
</dbReference>
<name>A0A3S3R1H0_9FLAO</name>
<organism evidence="1 2">
    <name type="scientific">Flavobacterium cerinum</name>
    <dbReference type="NCBI Taxonomy" id="2502784"/>
    <lineage>
        <taxon>Bacteria</taxon>
        <taxon>Pseudomonadati</taxon>
        <taxon>Bacteroidota</taxon>
        <taxon>Flavobacteriia</taxon>
        <taxon>Flavobacteriales</taxon>
        <taxon>Flavobacteriaceae</taxon>
        <taxon>Flavobacterium</taxon>
    </lineage>
</organism>
<dbReference type="PANTHER" id="PTHR47478">
    <property type="match status" value="1"/>
</dbReference>
<reference evidence="1 2" key="1">
    <citation type="submission" date="2019-01" db="EMBL/GenBank/DDBJ databases">
        <title>Flavobacterium sp. nov.,isolated from freshwater.</title>
        <authorList>
            <person name="Zhang R."/>
            <person name="Du Z.-J."/>
        </authorList>
    </citation>
    <scope>NUCLEOTIDE SEQUENCE [LARGE SCALE GENOMIC DNA]</scope>
    <source>
        <strain evidence="1 2">1E403</strain>
    </source>
</reference>
<dbReference type="InterPro" id="IPR023214">
    <property type="entry name" value="HAD_sf"/>
</dbReference>
<dbReference type="InterPro" id="IPR052550">
    <property type="entry name" value="Pyrimidine_5'-ntase_YjjG"/>
</dbReference>
<accession>A0A3S3R1H0</accession>
<dbReference type="Gene3D" id="3.40.50.1000">
    <property type="entry name" value="HAD superfamily/HAD-like"/>
    <property type="match status" value="1"/>
</dbReference>
<dbReference type="OrthoDB" id="9802350at2"/>